<dbReference type="Proteomes" id="UP000548423">
    <property type="component" value="Unassembled WGS sequence"/>
</dbReference>
<comment type="caution">
    <text evidence="1">The sequence shown here is derived from an EMBL/GenBank/DDBJ whole genome shotgun (WGS) entry which is preliminary data.</text>
</comment>
<evidence type="ECO:0000313" key="2">
    <source>
        <dbReference type="Proteomes" id="UP000548423"/>
    </source>
</evidence>
<dbReference type="GO" id="GO:0000428">
    <property type="term" value="C:DNA-directed RNA polymerase complex"/>
    <property type="evidence" value="ECO:0007669"/>
    <property type="project" value="UniProtKB-KW"/>
</dbReference>
<evidence type="ECO:0000313" key="1">
    <source>
        <dbReference type="EMBL" id="NYE03904.1"/>
    </source>
</evidence>
<proteinExistence type="predicted"/>
<name>A0A852T905_9BACI</name>
<dbReference type="AlphaFoldDB" id="A0A852T905"/>
<keyword evidence="1" id="KW-0240">DNA-directed RNA polymerase</keyword>
<reference evidence="2" key="2">
    <citation type="submission" date="2020-08" db="EMBL/GenBank/DDBJ databases">
        <title>The Agave Microbiome: Exploring the role of microbial communities in plant adaptations to desert environments.</title>
        <authorList>
            <person name="Partida-Martinez L.P."/>
        </authorList>
    </citation>
    <scope>NUCLEOTIDE SEQUENCE [LARGE SCALE GENOMIC DNA]</scope>
    <source>
        <strain evidence="2">AT2.8</strain>
    </source>
</reference>
<accession>A0A852T905</accession>
<sequence length="47" mass="5687">MPEKCFYCVNEIEEKQHHYVTFLSSNNERDEILCDECYEEWLQGVKG</sequence>
<gene>
    <name evidence="1" type="ORF">F4694_000623</name>
</gene>
<dbReference type="EMBL" id="JACCBX010000001">
    <property type="protein sequence ID" value="NYE03904.1"/>
    <property type="molecule type" value="Genomic_DNA"/>
</dbReference>
<keyword evidence="1" id="KW-0804">Transcription</keyword>
<organism evidence="1 2">
    <name type="scientific">Neobacillus niacini</name>
    <dbReference type="NCBI Taxonomy" id="86668"/>
    <lineage>
        <taxon>Bacteria</taxon>
        <taxon>Bacillati</taxon>
        <taxon>Bacillota</taxon>
        <taxon>Bacilli</taxon>
        <taxon>Bacillales</taxon>
        <taxon>Bacillaceae</taxon>
        <taxon>Neobacillus</taxon>
    </lineage>
</organism>
<protein>
    <submittedName>
        <fullName evidence="1">DNA-directed RNA polymerase subunit N (RpoN/RPB10)</fullName>
    </submittedName>
</protein>
<reference evidence="2" key="1">
    <citation type="submission" date="2020-07" db="EMBL/GenBank/DDBJ databases">
        <authorList>
            <person name="Partida-Martinez L."/>
            <person name="Huntemann M."/>
            <person name="Clum A."/>
            <person name="Wang J."/>
            <person name="Palaniappan K."/>
            <person name="Ritter S."/>
            <person name="Chen I.-M."/>
            <person name="Stamatis D."/>
            <person name="Reddy T."/>
            <person name="O'Malley R."/>
            <person name="Daum C."/>
            <person name="Shapiro N."/>
            <person name="Ivanova N."/>
            <person name="Kyrpides N."/>
            <person name="Woyke T."/>
        </authorList>
    </citation>
    <scope>NUCLEOTIDE SEQUENCE [LARGE SCALE GENOMIC DNA]</scope>
    <source>
        <strain evidence="2">AT2.8</strain>
    </source>
</reference>